<organism evidence="8">
    <name type="scientific">Triatoma dimidiata</name>
    <name type="common">Kissing bug</name>
    <name type="synonym">Meccus dimidiatus</name>
    <dbReference type="NCBI Taxonomy" id="72491"/>
    <lineage>
        <taxon>Eukaryota</taxon>
        <taxon>Metazoa</taxon>
        <taxon>Ecdysozoa</taxon>
        <taxon>Arthropoda</taxon>
        <taxon>Hexapoda</taxon>
        <taxon>Insecta</taxon>
        <taxon>Pterygota</taxon>
        <taxon>Neoptera</taxon>
        <taxon>Paraneoptera</taxon>
        <taxon>Hemiptera</taxon>
        <taxon>Heteroptera</taxon>
        <taxon>Panheteroptera</taxon>
        <taxon>Cimicomorpha</taxon>
        <taxon>Reduviidae</taxon>
        <taxon>Triatominae</taxon>
        <taxon>Triatoma</taxon>
    </lineage>
</organism>
<dbReference type="Gene3D" id="2.40.128.20">
    <property type="match status" value="1"/>
</dbReference>
<comment type="subcellular location">
    <subcellularLocation>
        <location evidence="1">Secreted</location>
    </subcellularLocation>
</comment>
<protein>
    <recommendedName>
        <fullName evidence="9">Salivary lipocalin</fullName>
    </recommendedName>
</protein>
<evidence type="ECO:0000256" key="2">
    <source>
        <dbReference type="ARBA" id="ARBA00022525"/>
    </source>
</evidence>
<comment type="similarity">
    <text evidence="6">Belongs to the calycin superfamily. Triabin family.</text>
</comment>
<evidence type="ECO:0000256" key="3">
    <source>
        <dbReference type="ARBA" id="ARBA00022656"/>
    </source>
</evidence>
<evidence type="ECO:0000313" key="8">
    <source>
        <dbReference type="EMBL" id="BAI50842.1"/>
    </source>
</evidence>
<evidence type="ECO:0000256" key="7">
    <source>
        <dbReference type="SAM" id="SignalP"/>
    </source>
</evidence>
<sequence>MKMILAATLLGILMHAFAKECELMPPAENFDSDKYFNIPHVYVTYSKNGPQEKVCREYKTTKNSDGTTNTEVIVKTGGQQQKTVLTCTNKEKNGKPGQYSVECEVPNGNHKIQLETSVFATDNKNYALLQSCNKDGKSDYDIFVLQTNKDVVDPGVTSAFNLAKWSLKDWVSRSNVDCNNIQN</sequence>
<evidence type="ECO:0000256" key="4">
    <source>
        <dbReference type="ARBA" id="ARBA00022729"/>
    </source>
</evidence>
<name>D1MWE1_TRIDM</name>
<evidence type="ECO:0008006" key="9">
    <source>
        <dbReference type="Google" id="ProtNLM"/>
    </source>
</evidence>
<keyword evidence="3" id="KW-0800">Toxin</keyword>
<keyword evidence="4 7" id="KW-0732">Signal</keyword>
<dbReference type="AlphaFoldDB" id="D1MWE1"/>
<dbReference type="SUPFAM" id="SSF50814">
    <property type="entry name" value="Lipocalins"/>
    <property type="match status" value="1"/>
</dbReference>
<keyword evidence="2" id="KW-0964">Secreted</keyword>
<dbReference type="GO" id="GO:0005576">
    <property type="term" value="C:extracellular region"/>
    <property type="evidence" value="ECO:0007669"/>
    <property type="project" value="UniProtKB-SubCell"/>
</dbReference>
<evidence type="ECO:0000256" key="1">
    <source>
        <dbReference type="ARBA" id="ARBA00004613"/>
    </source>
</evidence>
<dbReference type="GO" id="GO:0030682">
    <property type="term" value="P:symbiont-mediated perturbation of host defenses"/>
    <property type="evidence" value="ECO:0007669"/>
    <property type="project" value="InterPro"/>
</dbReference>
<feature type="signal peptide" evidence="7">
    <location>
        <begin position="1"/>
        <end position="18"/>
    </location>
</feature>
<dbReference type="InterPro" id="IPR012674">
    <property type="entry name" value="Calycin"/>
</dbReference>
<feature type="chain" id="PRO_5003024428" description="Salivary lipocalin" evidence="7">
    <location>
        <begin position="19"/>
        <end position="183"/>
    </location>
</feature>
<evidence type="ECO:0000256" key="5">
    <source>
        <dbReference type="ARBA" id="ARBA00023240"/>
    </source>
</evidence>
<dbReference type="Pfam" id="PF03973">
    <property type="entry name" value="Triabin"/>
    <property type="match status" value="1"/>
</dbReference>
<dbReference type="EMBL" id="AB470392">
    <property type="protein sequence ID" value="BAI50842.1"/>
    <property type="molecule type" value="mRNA"/>
</dbReference>
<dbReference type="GO" id="GO:0090729">
    <property type="term" value="F:toxin activity"/>
    <property type="evidence" value="ECO:0007669"/>
    <property type="project" value="UniProtKB-KW"/>
</dbReference>
<evidence type="ECO:0000256" key="6">
    <source>
        <dbReference type="ARBA" id="ARBA00034121"/>
    </source>
</evidence>
<reference evidence="8" key="1">
    <citation type="journal article" date="2010" name="Infect. Genet. Evol.">
        <title>A repertoire of the dominant transcripts from the salivary glands of the blood-sucking bug, Triatoma dimidiata, a vector of Chagas disease.</title>
        <authorList>
            <person name="Kato H."/>
            <person name="Jochim R.C."/>
            <person name="Gomez E.A."/>
            <person name="Sakoda R."/>
            <person name="Iwata H."/>
            <person name="Valenzuela J.G."/>
            <person name="Hashiguchi Y."/>
        </authorList>
    </citation>
    <scope>NUCLEOTIDE SEQUENCE</scope>
    <source>
        <tissue evidence="8">Salivary gland</tissue>
    </source>
</reference>
<accession>D1MWE1</accession>
<dbReference type="InterPro" id="IPR005657">
    <property type="entry name" value="Triabi/Procalin"/>
</dbReference>
<proteinExistence type="evidence at transcript level"/>
<keyword evidence="5" id="KW-1199">Hemostasis impairing toxin</keyword>
<dbReference type="CDD" id="cd19423">
    <property type="entry name" value="lipocalin_LTBP1-like"/>
    <property type="match status" value="1"/>
</dbReference>